<evidence type="ECO:0000256" key="1">
    <source>
        <dbReference type="ARBA" id="ARBA00008947"/>
    </source>
</evidence>
<feature type="compositionally biased region" description="Polar residues" evidence="4">
    <location>
        <begin position="340"/>
        <end position="356"/>
    </location>
</feature>
<dbReference type="InterPro" id="IPR024550">
    <property type="entry name" value="TFIIEa/SarR/Rpc3_HTH_dom"/>
</dbReference>
<organism evidence="6 7">
    <name type="scientific">Wickerhamomyces ciferrii (strain ATCC 14091 / BCRC 22168 / CBS 111 / JCM 3599 / NBRC 0793 / NRRL Y-1031 F-60-10)</name>
    <name type="common">Yeast</name>
    <name type="synonym">Pichia ciferrii</name>
    <dbReference type="NCBI Taxonomy" id="1206466"/>
    <lineage>
        <taxon>Eukaryota</taxon>
        <taxon>Fungi</taxon>
        <taxon>Dikarya</taxon>
        <taxon>Ascomycota</taxon>
        <taxon>Saccharomycotina</taxon>
        <taxon>Saccharomycetes</taxon>
        <taxon>Phaffomycetales</taxon>
        <taxon>Wickerhamomycetaceae</taxon>
        <taxon>Wickerhamomyces</taxon>
    </lineage>
</organism>
<proteinExistence type="inferred from homology"/>
<dbReference type="Pfam" id="PF02002">
    <property type="entry name" value="TFIIE_alpha"/>
    <property type="match status" value="1"/>
</dbReference>
<dbReference type="EMBL" id="CAIF01000240">
    <property type="protein sequence ID" value="CCH46326.1"/>
    <property type="molecule type" value="Genomic_DNA"/>
</dbReference>
<feature type="compositionally biased region" description="Acidic residues" evidence="4">
    <location>
        <begin position="382"/>
        <end position="406"/>
    </location>
</feature>
<dbReference type="InterPro" id="IPR002853">
    <property type="entry name" value="TFIIE_asu"/>
</dbReference>
<feature type="compositionally biased region" description="Basic and acidic residues" evidence="4">
    <location>
        <begin position="279"/>
        <end position="294"/>
    </location>
</feature>
<dbReference type="STRING" id="1206466.K0KT53"/>
<feature type="domain" description="HTH TFE/IIEalpha-type" evidence="5">
    <location>
        <begin position="5"/>
        <end position="95"/>
    </location>
</feature>
<feature type="compositionally biased region" description="Acidic residues" evidence="4">
    <location>
        <begin position="433"/>
        <end position="446"/>
    </location>
</feature>
<evidence type="ECO:0000313" key="7">
    <source>
        <dbReference type="Proteomes" id="UP000009328"/>
    </source>
</evidence>
<evidence type="ECO:0000256" key="4">
    <source>
        <dbReference type="SAM" id="MobiDB-lite"/>
    </source>
</evidence>
<feature type="region of interest" description="Disordered" evidence="4">
    <location>
        <begin position="264"/>
        <end position="446"/>
    </location>
</feature>
<dbReference type="HOGENOM" id="CLU_035744_2_0_1"/>
<dbReference type="FunCoup" id="K0KT53">
    <property type="interactions" value="150"/>
</dbReference>
<gene>
    <name evidence="6" type="ORF">BN7_5919</name>
</gene>
<dbReference type="InParanoid" id="K0KT53"/>
<keyword evidence="3" id="KW-0804">Transcription</keyword>
<dbReference type="SUPFAM" id="SSF57783">
    <property type="entry name" value="Zinc beta-ribbon"/>
    <property type="match status" value="1"/>
</dbReference>
<dbReference type="PROSITE" id="PS51344">
    <property type="entry name" value="HTH_TFE_IIE"/>
    <property type="match status" value="1"/>
</dbReference>
<comment type="caution">
    <text evidence="6">The sequence shown here is derived from an EMBL/GenBank/DDBJ whole genome shotgun (WGS) entry which is preliminary data.</text>
</comment>
<keyword evidence="2" id="KW-0805">Transcription regulation</keyword>
<dbReference type="GO" id="GO:0005673">
    <property type="term" value="C:transcription factor TFIIE complex"/>
    <property type="evidence" value="ECO:0007669"/>
    <property type="project" value="TreeGrafter"/>
</dbReference>
<dbReference type="SMART" id="SM00531">
    <property type="entry name" value="TFIIE"/>
    <property type="match status" value="1"/>
</dbReference>
<evidence type="ECO:0000313" key="6">
    <source>
        <dbReference type="EMBL" id="CCH46326.1"/>
    </source>
</evidence>
<dbReference type="GO" id="GO:0006367">
    <property type="term" value="P:transcription initiation at RNA polymerase II promoter"/>
    <property type="evidence" value="ECO:0007669"/>
    <property type="project" value="InterPro"/>
</dbReference>
<dbReference type="PANTHER" id="PTHR13097">
    <property type="entry name" value="TRANSCRIPTION INITIATION FACTOR IIE, ALPHA SUBUNIT"/>
    <property type="match status" value="1"/>
</dbReference>
<dbReference type="InterPro" id="IPR039997">
    <property type="entry name" value="TFE"/>
</dbReference>
<protein>
    <submittedName>
        <fullName evidence="6">General transcription factor IIE subunit 1</fullName>
    </submittedName>
</protein>
<feature type="compositionally biased region" description="Acidic residues" evidence="4">
    <location>
        <begin position="295"/>
        <end position="307"/>
    </location>
</feature>
<sequence length="446" mass="50450">MDDTVRLLIRFVSRGFYGKPYVLILDAILLHSVLSEDDLSHLLGIQRKELRALCNKLVDDRLLTMHVQKEEGPQFRPISRTYFYIHHTEAIDSIKWKIHSVVQGIKDEMHATNTPQGYICPVCKTKYSQLDAIALLNYEKNEFLCSLCNEELIEDDSGKIAKENQIKYSKLMDQLEPVINYLKKIDEHPIAENNFETSLSRVIPVQATSNASYAVSNFKSKKMFNRDSYLNNSNSMRAGSRSQATLHVNITSTKDDNLQKEKQALEAEEKKKQNALPTWHEESTIGKGLGKFDKDDEGDIDITNDENAENKNGEQQGQSTDEQNNDPTTNVKTEGVDPTAPSQIDNDVTSTTTQATPAEAEDKEAQDALAAYYAQLAARDNDDNDDEDEEEEDDDEEEEEFDDVQFEDIGNSQDPNGNDNENTTNKDAKAEDLVVEELEFGESDEE</sequence>
<evidence type="ECO:0000256" key="3">
    <source>
        <dbReference type="ARBA" id="ARBA00023163"/>
    </source>
</evidence>
<feature type="compositionally biased region" description="Polar residues" evidence="4">
    <location>
        <begin position="410"/>
        <end position="423"/>
    </location>
</feature>
<name>K0KT53_WICCF</name>
<dbReference type="Gene3D" id="3.30.40.10">
    <property type="entry name" value="Zinc/RING finger domain, C3HC4 (zinc finger)"/>
    <property type="match status" value="1"/>
</dbReference>
<comment type="similarity">
    <text evidence="1">Belongs to the TFIIE alpha subunit family.</text>
</comment>
<dbReference type="eggNOG" id="KOG2593">
    <property type="taxonomic scope" value="Eukaryota"/>
</dbReference>
<accession>K0KT53</accession>
<keyword evidence="7" id="KW-1185">Reference proteome</keyword>
<dbReference type="InterPro" id="IPR013083">
    <property type="entry name" value="Znf_RING/FYVE/PHD"/>
</dbReference>
<feature type="compositionally biased region" description="Polar residues" evidence="4">
    <location>
        <begin position="313"/>
        <end position="332"/>
    </location>
</feature>
<feature type="compositionally biased region" description="Low complexity" evidence="4">
    <location>
        <begin position="367"/>
        <end position="378"/>
    </location>
</feature>
<dbReference type="Proteomes" id="UP000009328">
    <property type="component" value="Unassembled WGS sequence"/>
</dbReference>
<reference evidence="6 7" key="1">
    <citation type="journal article" date="2012" name="Eukaryot. Cell">
        <title>Draft genome sequence of Wickerhamomyces ciferrii NRRL Y-1031 F-60-10.</title>
        <authorList>
            <person name="Schneider J."/>
            <person name="Andrea H."/>
            <person name="Blom J."/>
            <person name="Jaenicke S."/>
            <person name="Ruckert C."/>
            <person name="Schorsch C."/>
            <person name="Szczepanowski R."/>
            <person name="Farwick M."/>
            <person name="Goesmann A."/>
            <person name="Puhler A."/>
            <person name="Schaffer S."/>
            <person name="Tauch A."/>
            <person name="Kohler T."/>
            <person name="Brinkrolf K."/>
        </authorList>
    </citation>
    <scope>NUCLEOTIDE SEQUENCE [LARGE SCALE GENOMIC DNA]</scope>
    <source>
        <strain evidence="7">ATCC 14091 / BCRC 22168 / CBS 111 / JCM 3599 / NBRC 0793 / NRRL Y-1031 F-60-10</strain>
    </source>
</reference>
<dbReference type="PANTHER" id="PTHR13097:SF7">
    <property type="entry name" value="GENERAL TRANSCRIPTION FACTOR IIE SUBUNIT 1"/>
    <property type="match status" value="1"/>
</dbReference>
<dbReference type="AlphaFoldDB" id="K0KT53"/>
<evidence type="ECO:0000259" key="5">
    <source>
        <dbReference type="PROSITE" id="PS51344"/>
    </source>
</evidence>
<evidence type="ECO:0000256" key="2">
    <source>
        <dbReference type="ARBA" id="ARBA00023015"/>
    </source>
</evidence>
<dbReference type="InterPro" id="IPR017919">
    <property type="entry name" value="TFIIE/TFIIEa_HTH"/>
</dbReference>